<organism evidence="4 5">
    <name type="scientific">Candidatus Segetimicrobium genomatis</name>
    <dbReference type="NCBI Taxonomy" id="2569760"/>
    <lineage>
        <taxon>Bacteria</taxon>
        <taxon>Bacillati</taxon>
        <taxon>Candidatus Sysuimicrobiota</taxon>
        <taxon>Candidatus Sysuimicrobiia</taxon>
        <taxon>Candidatus Sysuimicrobiales</taxon>
        <taxon>Candidatus Segetimicrobiaceae</taxon>
        <taxon>Candidatus Segetimicrobium</taxon>
    </lineage>
</organism>
<dbReference type="AlphaFoldDB" id="A0A537K1Z0"/>
<dbReference type="PANTHER" id="PTHR43713">
    <property type="entry name" value="GLUTAMATE-1-SEMIALDEHYDE 2,1-AMINOMUTASE"/>
    <property type="match status" value="1"/>
</dbReference>
<dbReference type="Gene3D" id="3.90.1150.10">
    <property type="entry name" value="Aspartate Aminotransferase, domain 1"/>
    <property type="match status" value="1"/>
</dbReference>
<comment type="cofactor">
    <cofactor evidence="1">
        <name>pyridoxal 5'-phosphate</name>
        <dbReference type="ChEBI" id="CHEBI:597326"/>
    </cofactor>
</comment>
<dbReference type="InterPro" id="IPR015424">
    <property type="entry name" value="PyrdxlP-dep_Trfase"/>
</dbReference>
<dbReference type="GO" id="GO:0030170">
    <property type="term" value="F:pyridoxal phosphate binding"/>
    <property type="evidence" value="ECO:0007669"/>
    <property type="project" value="InterPro"/>
</dbReference>
<dbReference type="EMBL" id="VBAK01000118">
    <property type="protein sequence ID" value="TMI89798.1"/>
    <property type="molecule type" value="Genomic_DNA"/>
</dbReference>
<keyword evidence="4" id="KW-0032">Aminotransferase</keyword>
<dbReference type="InterPro" id="IPR015421">
    <property type="entry name" value="PyrdxlP-dep_Trfase_major"/>
</dbReference>
<comment type="similarity">
    <text evidence="3">Belongs to the class-III pyridoxal-phosphate-dependent aminotransferase family.</text>
</comment>
<accession>A0A537K1Z0</accession>
<reference evidence="4 5" key="1">
    <citation type="journal article" date="2019" name="Nat. Microbiol.">
        <title>Mediterranean grassland soil C-N compound turnover is dependent on rainfall and depth, and is mediated by genomically divergent microorganisms.</title>
        <authorList>
            <person name="Diamond S."/>
            <person name="Andeer P.F."/>
            <person name="Li Z."/>
            <person name="Crits-Christoph A."/>
            <person name="Burstein D."/>
            <person name="Anantharaman K."/>
            <person name="Lane K.R."/>
            <person name="Thomas B.C."/>
            <person name="Pan C."/>
            <person name="Northen T.R."/>
            <person name="Banfield J.F."/>
        </authorList>
    </citation>
    <scope>NUCLEOTIDE SEQUENCE [LARGE SCALE GENOMIC DNA]</scope>
    <source>
        <strain evidence="4">NP_3</strain>
    </source>
</reference>
<dbReference type="Gene3D" id="3.40.640.10">
    <property type="entry name" value="Type I PLP-dependent aspartate aminotransferase-like (Major domain)"/>
    <property type="match status" value="1"/>
</dbReference>
<keyword evidence="2 3" id="KW-0663">Pyridoxal phosphate</keyword>
<dbReference type="InterPro" id="IPR015422">
    <property type="entry name" value="PyrdxlP-dep_Trfase_small"/>
</dbReference>
<evidence type="ECO:0000313" key="4">
    <source>
        <dbReference type="EMBL" id="TMI89798.1"/>
    </source>
</evidence>
<proteinExistence type="inferred from homology"/>
<evidence type="ECO:0000313" key="5">
    <source>
        <dbReference type="Proteomes" id="UP000318509"/>
    </source>
</evidence>
<dbReference type="PANTHER" id="PTHR43713:SF3">
    <property type="entry name" value="GLUTAMATE-1-SEMIALDEHYDE 2,1-AMINOMUTASE 1, CHLOROPLASTIC-RELATED"/>
    <property type="match status" value="1"/>
</dbReference>
<evidence type="ECO:0000256" key="2">
    <source>
        <dbReference type="ARBA" id="ARBA00022898"/>
    </source>
</evidence>
<protein>
    <submittedName>
        <fullName evidence="4">Aminotransferase class III-fold pyridoxal phosphate-dependent enzyme</fullName>
    </submittedName>
</protein>
<evidence type="ECO:0000256" key="3">
    <source>
        <dbReference type="RuleBase" id="RU003560"/>
    </source>
</evidence>
<sequence length="453" mass="47927">MTVADTRTIERTLIDTYTQANPKSRAAHERASRLLPGGVTHDVRAFTPFLPYIVRASGAHKWDLDGHEYVDYAMGHGALILGHAHPTLVAAVTRQVALGTHPGANHLLEIEWAERVQALVPGVEMVRFTSSGTEATLLALRLARAATGRRKVVKFQGHFHGWHDAVSPGQAPPYTDVPPGVTTATAGETVVLPVDLDVVGSALARDPEIAAVIVEPSGAAAGAVPLPAGFLQNLRALTSSRGVCLIMDEVITGFRWSPGGAQQAYGVRADLVTMAKILAGGLPGGAVAGRRDLLEPIGVASAAGRRIRHPGTFNANPLSAASGISCLDVIRDGKVHEQINAMTRSLLTEMNARFARRGVRGVAYGEASRFNLAFDQRLTPGDPQSLRNVPADALKEQRPTPVAASLALALLLRGVHLMAMGGFVSTAHTREDIAKTVDALDEALGEIQTLAPR</sequence>
<dbReference type="Proteomes" id="UP000318509">
    <property type="component" value="Unassembled WGS sequence"/>
</dbReference>
<dbReference type="PROSITE" id="PS00600">
    <property type="entry name" value="AA_TRANSFER_CLASS_3"/>
    <property type="match status" value="1"/>
</dbReference>
<gene>
    <name evidence="4" type="ORF">E6H00_08580</name>
</gene>
<evidence type="ECO:0000256" key="1">
    <source>
        <dbReference type="ARBA" id="ARBA00001933"/>
    </source>
</evidence>
<dbReference type="InterPro" id="IPR005814">
    <property type="entry name" value="Aminotrans_3"/>
</dbReference>
<dbReference type="SUPFAM" id="SSF53383">
    <property type="entry name" value="PLP-dependent transferases"/>
    <property type="match status" value="1"/>
</dbReference>
<dbReference type="GO" id="GO:0008483">
    <property type="term" value="F:transaminase activity"/>
    <property type="evidence" value="ECO:0007669"/>
    <property type="project" value="UniProtKB-KW"/>
</dbReference>
<dbReference type="InterPro" id="IPR049704">
    <property type="entry name" value="Aminotrans_3_PPA_site"/>
</dbReference>
<dbReference type="Pfam" id="PF00202">
    <property type="entry name" value="Aminotran_3"/>
    <property type="match status" value="1"/>
</dbReference>
<comment type="caution">
    <text evidence="4">The sequence shown here is derived from an EMBL/GenBank/DDBJ whole genome shotgun (WGS) entry which is preliminary data.</text>
</comment>
<keyword evidence="4" id="KW-0808">Transferase</keyword>
<name>A0A537K1Z0_9BACT</name>